<name>A0A645ALH7_9ZZZZ</name>
<dbReference type="AlphaFoldDB" id="A0A645ALH7"/>
<keyword evidence="1" id="KW-0812">Transmembrane</keyword>
<gene>
    <name evidence="2" type="ORF">SDC9_99936</name>
</gene>
<keyword evidence="1" id="KW-0472">Membrane</keyword>
<feature type="transmembrane region" description="Helical" evidence="1">
    <location>
        <begin position="7"/>
        <end position="29"/>
    </location>
</feature>
<comment type="caution">
    <text evidence="2">The sequence shown here is derived from an EMBL/GenBank/DDBJ whole genome shotgun (WGS) entry which is preliminary data.</text>
</comment>
<reference evidence="2" key="1">
    <citation type="submission" date="2019-08" db="EMBL/GenBank/DDBJ databases">
        <authorList>
            <person name="Kucharzyk K."/>
            <person name="Murdoch R.W."/>
            <person name="Higgins S."/>
            <person name="Loffler F."/>
        </authorList>
    </citation>
    <scope>NUCLEOTIDE SEQUENCE</scope>
</reference>
<dbReference type="EMBL" id="VSSQ01014208">
    <property type="protein sequence ID" value="MPM53171.1"/>
    <property type="molecule type" value="Genomic_DNA"/>
</dbReference>
<evidence type="ECO:0000256" key="1">
    <source>
        <dbReference type="SAM" id="Phobius"/>
    </source>
</evidence>
<feature type="transmembrane region" description="Helical" evidence="1">
    <location>
        <begin position="70"/>
        <end position="88"/>
    </location>
</feature>
<feature type="transmembrane region" description="Helical" evidence="1">
    <location>
        <begin position="108"/>
        <end position="126"/>
    </location>
</feature>
<feature type="transmembrane region" description="Helical" evidence="1">
    <location>
        <begin position="35"/>
        <end position="58"/>
    </location>
</feature>
<keyword evidence="1" id="KW-1133">Transmembrane helix</keyword>
<organism evidence="2">
    <name type="scientific">bioreactor metagenome</name>
    <dbReference type="NCBI Taxonomy" id="1076179"/>
    <lineage>
        <taxon>unclassified sequences</taxon>
        <taxon>metagenomes</taxon>
        <taxon>ecological metagenomes</taxon>
    </lineage>
</organism>
<sequence>MFKTKLHAVYCFAFTVLCILFYAAMHIIAETESGLMLASFLYFIAPLLCIEISVFFGINVYSQTGSIKTTVISALYSFAAFGMLAIIYEIYCSVSESLKFDTETLWTDLFFIAIVVSVVYFSALFTKKRRERKIERENDRINAKTNKTGNKVKLK</sequence>
<evidence type="ECO:0000313" key="2">
    <source>
        <dbReference type="EMBL" id="MPM53171.1"/>
    </source>
</evidence>
<protein>
    <submittedName>
        <fullName evidence="2">Uncharacterized protein</fullName>
    </submittedName>
</protein>
<accession>A0A645ALH7</accession>
<proteinExistence type="predicted"/>